<name>A0A3S8UPU6_9PSED</name>
<dbReference type="OrthoDB" id="9795405at2"/>
<dbReference type="InterPro" id="IPR036102">
    <property type="entry name" value="OsmC/Ohrsf"/>
</dbReference>
<evidence type="ECO:0000313" key="2">
    <source>
        <dbReference type="Proteomes" id="UP000268230"/>
    </source>
</evidence>
<dbReference type="InterPro" id="IPR052707">
    <property type="entry name" value="OsmC_Ohr_Peroxiredoxin"/>
</dbReference>
<dbReference type="PANTHER" id="PTHR42830:SF2">
    <property type="entry name" value="OSMC_OHR FAMILY PROTEIN"/>
    <property type="match status" value="1"/>
</dbReference>
<accession>A0A3S8UPU6</accession>
<reference evidence="1 2" key="1">
    <citation type="submission" date="2018-12" db="EMBL/GenBank/DDBJ databases">
        <authorList>
            <person name="Li S."/>
            <person name="Yang R."/>
            <person name="Chen G."/>
            <person name="Zou L."/>
            <person name="Zhang C."/>
            <person name="Chen Y."/>
            <person name="Liu Z."/>
            <person name="Li Y."/>
            <person name="Yan Y."/>
            <person name="Huang M."/>
            <person name="Chen T."/>
        </authorList>
    </citation>
    <scope>NUCLEOTIDE SEQUENCE [LARGE SCALE GENOMIC DNA]</scope>
    <source>
        <strain evidence="1 2">1257</strain>
    </source>
</reference>
<dbReference type="EMBL" id="CP034338">
    <property type="protein sequence ID" value="AZL70302.1"/>
    <property type="molecule type" value="Genomic_DNA"/>
</dbReference>
<dbReference type="InterPro" id="IPR015946">
    <property type="entry name" value="KH_dom-like_a/b"/>
</dbReference>
<proteinExistence type="predicted"/>
<dbReference type="Gene3D" id="3.30.300.20">
    <property type="match status" value="1"/>
</dbReference>
<dbReference type="KEGG" id="pory:EJA05_22380"/>
<protein>
    <submittedName>
        <fullName evidence="1">OsmC family peroxiredoxin</fullName>
    </submittedName>
</protein>
<dbReference type="PANTHER" id="PTHR42830">
    <property type="entry name" value="OSMOTICALLY INDUCIBLE FAMILY PROTEIN"/>
    <property type="match status" value="1"/>
</dbReference>
<dbReference type="Pfam" id="PF02566">
    <property type="entry name" value="OsmC"/>
    <property type="match status" value="1"/>
</dbReference>
<evidence type="ECO:0000313" key="1">
    <source>
        <dbReference type="EMBL" id="AZL70302.1"/>
    </source>
</evidence>
<organism evidence="1 2">
    <name type="scientific">Pseudomonas entomophila</name>
    <dbReference type="NCBI Taxonomy" id="312306"/>
    <lineage>
        <taxon>Bacteria</taxon>
        <taxon>Pseudomonadati</taxon>
        <taxon>Pseudomonadota</taxon>
        <taxon>Gammaproteobacteria</taxon>
        <taxon>Pseudomonadales</taxon>
        <taxon>Pseudomonadaceae</taxon>
        <taxon>Pseudomonas</taxon>
    </lineage>
</organism>
<dbReference type="Proteomes" id="UP000268230">
    <property type="component" value="Chromosome"/>
</dbReference>
<sequence>MKEHTYALTVNWTGNTGQGTTSYTAYQRDFSVEAQGKPALPGSADPAFRGDRSRWNPEDLLLASVSACHKLWYLHLCAVNNVNVLAYVDNPEGRMVEGDGERKGHFTEIVLRPQVVVSNDSDPQVALRLHEDAHHECFIANSVNFPVRCEAVIDHAG</sequence>
<dbReference type="InterPro" id="IPR003718">
    <property type="entry name" value="OsmC/Ohr_fam"/>
</dbReference>
<dbReference type="AlphaFoldDB" id="A0A3S8UPU6"/>
<gene>
    <name evidence="1" type="ORF">EJA05_22380</name>
</gene>
<dbReference type="SUPFAM" id="SSF82784">
    <property type="entry name" value="OsmC-like"/>
    <property type="match status" value="1"/>
</dbReference>